<organism evidence="1 2">
    <name type="scientific">Streptomyces hyderabadensis</name>
    <dbReference type="NCBI Taxonomy" id="598549"/>
    <lineage>
        <taxon>Bacteria</taxon>
        <taxon>Bacillati</taxon>
        <taxon>Actinomycetota</taxon>
        <taxon>Actinomycetes</taxon>
        <taxon>Kitasatosporales</taxon>
        <taxon>Streptomycetaceae</taxon>
        <taxon>Streptomyces</taxon>
    </lineage>
</organism>
<protein>
    <submittedName>
        <fullName evidence="1">Uncharacterized protein</fullName>
    </submittedName>
</protein>
<name>A0ABP9I248_9ACTN</name>
<proteinExistence type="predicted"/>
<dbReference type="Gene3D" id="2.160.20.10">
    <property type="entry name" value="Single-stranded right-handed beta-helix, Pectin lyase-like"/>
    <property type="match status" value="1"/>
</dbReference>
<dbReference type="InterPro" id="IPR011050">
    <property type="entry name" value="Pectin_lyase_fold/virulence"/>
</dbReference>
<keyword evidence="2" id="KW-1185">Reference proteome</keyword>
<accession>A0ABP9I248</accession>
<gene>
    <name evidence="1" type="ORF">GCM10023257_26430</name>
</gene>
<sequence>MTAPLTADAHEYGLVGDGAADDRPALQKLVDALGDATAGDGRPRTVRVPAGR</sequence>
<dbReference type="Proteomes" id="UP001500610">
    <property type="component" value="Unassembled WGS sequence"/>
</dbReference>
<reference evidence="2" key="1">
    <citation type="journal article" date="2019" name="Int. J. Syst. Evol. Microbiol.">
        <title>The Global Catalogue of Microorganisms (GCM) 10K type strain sequencing project: providing services to taxonomists for standard genome sequencing and annotation.</title>
        <authorList>
            <consortium name="The Broad Institute Genomics Platform"/>
            <consortium name="The Broad Institute Genome Sequencing Center for Infectious Disease"/>
            <person name="Wu L."/>
            <person name="Ma J."/>
        </authorList>
    </citation>
    <scope>NUCLEOTIDE SEQUENCE [LARGE SCALE GENOMIC DNA]</scope>
    <source>
        <strain evidence="2">JCM 17657</strain>
    </source>
</reference>
<dbReference type="RefSeq" id="WP_345604676.1">
    <property type="nucleotide sequence ID" value="NZ_BAABIV010000011.1"/>
</dbReference>
<dbReference type="InterPro" id="IPR012334">
    <property type="entry name" value="Pectin_lyas_fold"/>
</dbReference>
<comment type="caution">
    <text evidence="1">The sequence shown here is derived from an EMBL/GenBank/DDBJ whole genome shotgun (WGS) entry which is preliminary data.</text>
</comment>
<dbReference type="SUPFAM" id="SSF51126">
    <property type="entry name" value="Pectin lyase-like"/>
    <property type="match status" value="1"/>
</dbReference>
<evidence type="ECO:0000313" key="2">
    <source>
        <dbReference type="Proteomes" id="UP001500610"/>
    </source>
</evidence>
<dbReference type="EMBL" id="BAABIV010000011">
    <property type="protein sequence ID" value="GAA4985802.1"/>
    <property type="molecule type" value="Genomic_DNA"/>
</dbReference>
<evidence type="ECO:0000313" key="1">
    <source>
        <dbReference type="EMBL" id="GAA4985802.1"/>
    </source>
</evidence>